<dbReference type="PANTHER" id="PTHR37292">
    <property type="entry name" value="VNG6097C"/>
    <property type="match status" value="1"/>
</dbReference>
<proteinExistence type="predicted"/>
<protein>
    <recommendedName>
        <fullName evidence="1">GmrSD restriction endonucleases N-terminal domain-containing protein</fullName>
    </recommendedName>
</protein>
<dbReference type="RefSeq" id="WP_110073844.1">
    <property type="nucleotide sequence ID" value="NZ_CM009896.1"/>
</dbReference>
<dbReference type="PANTHER" id="PTHR37292:SF2">
    <property type="entry name" value="DUF262 DOMAIN-CONTAINING PROTEIN"/>
    <property type="match status" value="1"/>
</dbReference>
<name>A0A317G7Z3_BUTFI</name>
<feature type="domain" description="GmrSD restriction endonucleases N-terminal" evidence="1">
    <location>
        <begin position="16"/>
        <end position="223"/>
    </location>
</feature>
<evidence type="ECO:0000313" key="3">
    <source>
        <dbReference type="Proteomes" id="UP000245488"/>
    </source>
</evidence>
<dbReference type="Pfam" id="PF03235">
    <property type="entry name" value="GmrSD_N"/>
    <property type="match status" value="1"/>
</dbReference>
<organism evidence="2 3">
    <name type="scientific">Butyrivibrio fibrisolvens</name>
    <dbReference type="NCBI Taxonomy" id="831"/>
    <lineage>
        <taxon>Bacteria</taxon>
        <taxon>Bacillati</taxon>
        <taxon>Bacillota</taxon>
        <taxon>Clostridia</taxon>
        <taxon>Lachnospirales</taxon>
        <taxon>Lachnospiraceae</taxon>
        <taxon>Butyrivibrio</taxon>
    </lineage>
</organism>
<reference evidence="2 3" key="1">
    <citation type="submission" date="2017-09" db="EMBL/GenBank/DDBJ databases">
        <title>High-quality draft genome sequence of Butyrivibrio fibrisolvens INBov1, isolated from cow rumen.</title>
        <authorList>
            <person name="Rodriguez Hernaez J."/>
            <person name="Rivarola M."/>
            <person name="Paniego N."/>
            <person name="Cravero S."/>
            <person name="Ceron Cucchi M."/>
            <person name="Martinez M.C."/>
        </authorList>
    </citation>
    <scope>NUCLEOTIDE SEQUENCE [LARGE SCALE GENOMIC DNA]</scope>
    <source>
        <strain evidence="2 3">INBov1</strain>
    </source>
</reference>
<dbReference type="AlphaFoldDB" id="A0A317G7Z3"/>
<sequence>MNPTYDKYTVTQYSVNSILGSIESGEIAIPEIQRPFVWKGSQVRDLIDSLYNGYPTGYLIIWQNPTIRLKDGSNATGKKVLIDGQQRITAIMTAIAGQPILTEDYVQKTIRIAFNPLADNDESRFEVQTPIHFKDKKWIPDISVVFKPDFDSFSFITQYIQDNPEVNATDINKALTNLSGIKNCQIGAIMLVPELDIGEVTEIFVRINSQGKRLNQADFAMSKIAADEKYGGNMLRKAIDYFCHLAVDPAFYSVLKESDKEFMESEYAQKLSWLKDDNGDIYDPDFSDMLRVSFMHKFTRGKLGDLVSLLSGRNFLERTYEENIAQESFIKLHDGVMNFMNEYNFQQFVLAIKAAGFIAPKLLNSKMTLDFAYTLFLILQYSGEVDKIQIKRYVQKWFVLSTLTGRYVNSPESKMDQDLRRIGERGFLGFLQEAEAASLSEDYWNVGLVQNLETSSISSPYFNVFLAAQIFLKDRSLLSGNVDVEDLVSAMGDVHHIFPKQYLKDNGVTDKARYNQVANYTYLDTSINIAVGKKAPNEYFRMAKEQSEGSEGSIGTLKSAEEYTSNLEVNCIPINVIDMDAGDYEQFLATRRQLMAQKIKKYYNSL</sequence>
<comment type="caution">
    <text evidence="2">The sequence shown here is derived from an EMBL/GenBank/DDBJ whole genome shotgun (WGS) entry which is preliminary data.</text>
</comment>
<accession>A0A317G7Z3</accession>
<dbReference type="InterPro" id="IPR004919">
    <property type="entry name" value="GmrSD_N"/>
</dbReference>
<dbReference type="EMBL" id="NXNG01000001">
    <property type="protein sequence ID" value="PWT28770.1"/>
    <property type="molecule type" value="Genomic_DNA"/>
</dbReference>
<gene>
    <name evidence="2" type="ORF">CPT75_17465</name>
</gene>
<keyword evidence="3" id="KW-1185">Reference proteome</keyword>
<dbReference type="Proteomes" id="UP000245488">
    <property type="component" value="Chromosome"/>
</dbReference>
<evidence type="ECO:0000259" key="1">
    <source>
        <dbReference type="Pfam" id="PF03235"/>
    </source>
</evidence>
<evidence type="ECO:0000313" key="2">
    <source>
        <dbReference type="EMBL" id="PWT28770.1"/>
    </source>
</evidence>